<dbReference type="GO" id="GO:0005743">
    <property type="term" value="C:mitochondrial inner membrane"/>
    <property type="evidence" value="ECO:0007669"/>
    <property type="project" value="UniProtKB-SubCell"/>
</dbReference>
<evidence type="ECO:0000256" key="13">
    <source>
        <dbReference type="SAM" id="MobiDB-lite"/>
    </source>
</evidence>
<dbReference type="Pfam" id="PF03650">
    <property type="entry name" value="MPC"/>
    <property type="match status" value="1"/>
</dbReference>
<evidence type="ECO:0000313" key="15">
    <source>
        <dbReference type="EMBL" id="URD84339.1"/>
    </source>
</evidence>
<evidence type="ECO:0000256" key="10">
    <source>
        <dbReference type="ARBA" id="ARBA00023136"/>
    </source>
</evidence>
<dbReference type="PANTHER" id="PTHR46057">
    <property type="entry name" value="FCS-LIKE ZINC FINGER 1-RELATED"/>
    <property type="match status" value="1"/>
</dbReference>
<dbReference type="InterPro" id="IPR005336">
    <property type="entry name" value="MPC"/>
</dbReference>
<comment type="subcellular location">
    <subcellularLocation>
        <location evidence="1 12">Mitochondrion inner membrane</location>
        <topology evidence="1 12">Multi-pass membrane protein</topology>
    </subcellularLocation>
</comment>
<evidence type="ECO:0000313" key="16">
    <source>
        <dbReference type="Proteomes" id="UP001055439"/>
    </source>
</evidence>
<keyword evidence="8" id="KW-1133">Transmembrane helix</keyword>
<evidence type="ECO:0000256" key="3">
    <source>
        <dbReference type="ARBA" id="ARBA00009374"/>
    </source>
</evidence>
<keyword evidence="5" id="KW-0812">Transmembrane</keyword>
<dbReference type="Pfam" id="PF04570">
    <property type="entry name" value="zf-FLZ"/>
    <property type="match status" value="1"/>
</dbReference>
<proteinExistence type="inferred from homology"/>
<dbReference type="InterPro" id="IPR044533">
    <property type="entry name" value="FLZ1/2/3"/>
</dbReference>
<comment type="similarity">
    <text evidence="3">Belongs to the FLZ family.</text>
</comment>
<feature type="region of interest" description="Disordered" evidence="13">
    <location>
        <begin position="311"/>
        <end position="353"/>
    </location>
</feature>
<evidence type="ECO:0000256" key="6">
    <source>
        <dbReference type="ARBA" id="ARBA00022723"/>
    </source>
</evidence>
<evidence type="ECO:0000256" key="8">
    <source>
        <dbReference type="ARBA" id="ARBA00022989"/>
    </source>
</evidence>
<dbReference type="OrthoDB" id="869189at2759"/>
<feature type="domain" description="FLZ-type" evidence="14">
    <location>
        <begin position="407"/>
        <end position="451"/>
    </location>
</feature>
<organism evidence="15 16">
    <name type="scientific">Musa troglodytarum</name>
    <name type="common">fe'i banana</name>
    <dbReference type="NCBI Taxonomy" id="320322"/>
    <lineage>
        <taxon>Eukaryota</taxon>
        <taxon>Viridiplantae</taxon>
        <taxon>Streptophyta</taxon>
        <taxon>Embryophyta</taxon>
        <taxon>Tracheophyta</taxon>
        <taxon>Spermatophyta</taxon>
        <taxon>Magnoliopsida</taxon>
        <taxon>Liliopsida</taxon>
        <taxon>Zingiberales</taxon>
        <taxon>Musaceae</taxon>
        <taxon>Musa</taxon>
    </lineage>
</organism>
<dbReference type="PROSITE" id="PS51795">
    <property type="entry name" value="ZF_FLZ"/>
    <property type="match status" value="1"/>
</dbReference>
<accession>A0A9E7EUT7</accession>
<gene>
    <name evidence="15" type="ORF">MUK42_03566</name>
</gene>
<name>A0A9E7EUT7_9LILI</name>
<dbReference type="GO" id="GO:0006850">
    <property type="term" value="P:pyruvate import into mitochondria"/>
    <property type="evidence" value="ECO:0007669"/>
    <property type="project" value="InterPro"/>
</dbReference>
<dbReference type="InterPro" id="IPR007650">
    <property type="entry name" value="Zf-FLZ_dom"/>
</dbReference>
<dbReference type="AlphaFoldDB" id="A0A9E7EUT7"/>
<evidence type="ECO:0000256" key="12">
    <source>
        <dbReference type="RuleBase" id="RU363100"/>
    </source>
</evidence>
<feature type="region of interest" description="Disordered" evidence="13">
    <location>
        <begin position="446"/>
        <end position="492"/>
    </location>
</feature>
<evidence type="ECO:0000259" key="14">
    <source>
        <dbReference type="PROSITE" id="PS51795"/>
    </source>
</evidence>
<evidence type="ECO:0000256" key="7">
    <source>
        <dbReference type="ARBA" id="ARBA00022792"/>
    </source>
</evidence>
<dbReference type="GO" id="GO:0046872">
    <property type="term" value="F:metal ion binding"/>
    <property type="evidence" value="ECO:0007669"/>
    <property type="project" value="UniProtKB-KW"/>
</dbReference>
<keyword evidence="4 12" id="KW-0813">Transport</keyword>
<sequence>MAASKIQALWNHPAGPKTIHFWAPTFKWGISIANVADFSKPPEKISYPQQVAVACTGLIWSRYSTVITPKNWNLFSVNVTMAGTGLYQLARKTRHDYFSEIKLCNPVPRPPTRRGIKPAAHRVPAKTTAYHGGERGRSAAPVHIKSCTQGDKLSHRLPGLALARTRRGRDKDDLLPKRKPCALPHGNNCVRLRLLATSAHGILIPKAPPIPPGIESLDFSGEGKPREGRTAGALHLGALYAILSSYFNSPDVRSVCAGERAASDLRMTRGGGACTECMLAADATRACRQAIARESRCDASFLVTQSDEMVIPENTKPKPGCRKGEAAPPRPMGSQTRQGTRTGITRRRKGGRPLARPAALMKSFYSSSDLEAGCAAPRNFVEAAAVGSPPPKAGFFCGGFDDEEPHHFLDSCNLCRKPLPRNRDIFMYRGDMPFCSEECRQEQIEMDEGEGKNWKLSLKATSRKDSNKGGSATGPPKSHKVHVRSGTAVAAG</sequence>
<dbReference type="Proteomes" id="UP001055439">
    <property type="component" value="Chromosome 10"/>
</dbReference>
<keyword evidence="10" id="KW-0472">Membrane</keyword>
<dbReference type="PANTHER" id="PTHR46057:SF58">
    <property type="entry name" value="(WILD MALAYSIAN BANANA) HYPOTHETICAL PROTEIN"/>
    <property type="match status" value="1"/>
</dbReference>
<evidence type="ECO:0000256" key="4">
    <source>
        <dbReference type="ARBA" id="ARBA00022448"/>
    </source>
</evidence>
<evidence type="ECO:0000256" key="1">
    <source>
        <dbReference type="ARBA" id="ARBA00004448"/>
    </source>
</evidence>
<reference evidence="15" key="1">
    <citation type="submission" date="2022-05" db="EMBL/GenBank/DDBJ databases">
        <title>The Musa troglodytarum L. genome provides insights into the mechanism of non-climacteric behaviour and enrichment of carotenoids.</title>
        <authorList>
            <person name="Wang J."/>
        </authorList>
    </citation>
    <scope>NUCLEOTIDE SEQUENCE</scope>
    <source>
        <tissue evidence="15">Leaf</tissue>
    </source>
</reference>
<keyword evidence="7 12" id="KW-0999">Mitochondrion inner membrane</keyword>
<keyword evidence="9 12" id="KW-0496">Mitochondrion</keyword>
<comment type="similarity">
    <text evidence="2 12">Belongs to the mitochondrial pyruvate carrier (MPC) (TC 2.A.105) family.</text>
</comment>
<evidence type="ECO:0000256" key="11">
    <source>
        <dbReference type="PROSITE-ProRule" id="PRU01131"/>
    </source>
</evidence>
<evidence type="ECO:0000256" key="9">
    <source>
        <dbReference type="ARBA" id="ARBA00023128"/>
    </source>
</evidence>
<evidence type="ECO:0000256" key="2">
    <source>
        <dbReference type="ARBA" id="ARBA00006416"/>
    </source>
</evidence>
<protein>
    <recommendedName>
        <fullName evidence="12">Mitochondrial pyruvate carrier</fullName>
    </recommendedName>
</protein>
<keyword evidence="16" id="KW-1185">Reference proteome</keyword>
<keyword evidence="6" id="KW-0479">Metal-binding</keyword>
<feature type="zinc finger region" description="FLZ-type" evidence="11">
    <location>
        <begin position="407"/>
        <end position="451"/>
    </location>
</feature>
<evidence type="ECO:0000256" key="5">
    <source>
        <dbReference type="ARBA" id="ARBA00022692"/>
    </source>
</evidence>
<dbReference type="EMBL" id="CP097503">
    <property type="protein sequence ID" value="URD84339.1"/>
    <property type="molecule type" value="Genomic_DNA"/>
</dbReference>
<comment type="function">
    <text evidence="12">Mediates the uptake of pyruvate into mitochondria.</text>
</comment>